<proteinExistence type="predicted"/>
<feature type="transmembrane region" description="Helical" evidence="1">
    <location>
        <begin position="85"/>
        <end position="108"/>
    </location>
</feature>
<keyword evidence="1" id="KW-0812">Transmembrane</keyword>
<evidence type="ECO:0000313" key="3">
    <source>
        <dbReference type="Proteomes" id="UP000565724"/>
    </source>
</evidence>
<name>A0A7Y6DWP0_9CELL</name>
<feature type="transmembrane region" description="Helical" evidence="1">
    <location>
        <begin position="49"/>
        <end position="73"/>
    </location>
</feature>
<organism evidence="2 3">
    <name type="scientific">Cellulomonas humilata</name>
    <dbReference type="NCBI Taxonomy" id="144055"/>
    <lineage>
        <taxon>Bacteria</taxon>
        <taxon>Bacillati</taxon>
        <taxon>Actinomycetota</taxon>
        <taxon>Actinomycetes</taxon>
        <taxon>Micrococcales</taxon>
        <taxon>Cellulomonadaceae</taxon>
        <taxon>Cellulomonas</taxon>
    </lineage>
</organism>
<evidence type="ECO:0000313" key="2">
    <source>
        <dbReference type="EMBL" id="NUU16495.1"/>
    </source>
</evidence>
<dbReference type="AlphaFoldDB" id="A0A7Y6DWP0"/>
<keyword evidence="3" id="KW-1185">Reference proteome</keyword>
<protein>
    <submittedName>
        <fullName evidence="2">Uncharacterized protein</fullName>
    </submittedName>
</protein>
<dbReference type="Proteomes" id="UP000565724">
    <property type="component" value="Unassembled WGS sequence"/>
</dbReference>
<keyword evidence="1" id="KW-0472">Membrane</keyword>
<evidence type="ECO:0000256" key="1">
    <source>
        <dbReference type="SAM" id="Phobius"/>
    </source>
</evidence>
<accession>A0A7Y6DWP0</accession>
<dbReference type="EMBL" id="JABMCI010000052">
    <property type="protein sequence ID" value="NUU16495.1"/>
    <property type="molecule type" value="Genomic_DNA"/>
</dbReference>
<keyword evidence="1" id="KW-1133">Transmembrane helix</keyword>
<sequence length="159" mass="16777">MSVRGPKAIAALCLRCLAVLSLVNGAAVTVFLLTDADSPWARQAPQTLYYLVVALVVAAVLIGLVGFPAGVLIARLLEKSRREWVHVAAFALGGAVLSVTLFAMFGILQSGEGWYTLIAAAEGALGAGVARWRTGRVHARQTPWTQEQGAALPWGKITP</sequence>
<gene>
    <name evidence="2" type="ORF">HP550_04450</name>
</gene>
<comment type="caution">
    <text evidence="2">The sequence shown here is derived from an EMBL/GenBank/DDBJ whole genome shotgun (WGS) entry which is preliminary data.</text>
</comment>
<reference evidence="2 3" key="1">
    <citation type="submission" date="2020-05" db="EMBL/GenBank/DDBJ databases">
        <title>Genome Sequencing of Type Strains.</title>
        <authorList>
            <person name="Lemaire J.F."/>
            <person name="Inderbitzin P."/>
            <person name="Gregorio O.A."/>
            <person name="Collins S.B."/>
            <person name="Wespe N."/>
            <person name="Knight-Connoni V."/>
        </authorList>
    </citation>
    <scope>NUCLEOTIDE SEQUENCE [LARGE SCALE GENOMIC DNA]</scope>
    <source>
        <strain evidence="2 3">ATCC 25174</strain>
    </source>
</reference>
<dbReference type="RefSeq" id="WP_175346387.1">
    <property type="nucleotide sequence ID" value="NZ_JABMCI010000052.1"/>
</dbReference>
<feature type="transmembrane region" description="Helical" evidence="1">
    <location>
        <begin position="114"/>
        <end position="132"/>
    </location>
</feature>